<feature type="domain" description="Nucleotide modification associated" evidence="1">
    <location>
        <begin position="115"/>
        <end position="175"/>
    </location>
</feature>
<gene>
    <name evidence="2" type="ORF">DQ356_02580</name>
</gene>
<reference evidence="2 3" key="1">
    <citation type="submission" date="2018-07" db="EMBL/GenBank/DDBJ databases">
        <title>Chryseobacterium lacus sp. nov., isolated from lake water.</title>
        <authorList>
            <person name="Li C.-M."/>
        </authorList>
    </citation>
    <scope>NUCLEOTIDE SEQUENCE [LARGE SCALE GENOMIC DNA]</scope>
    <source>
        <strain evidence="2 3">YLOS41</strain>
    </source>
</reference>
<name>A0A368N326_9FLAO</name>
<dbReference type="InterPro" id="IPR011630">
    <property type="entry name" value="DUF1599"/>
</dbReference>
<evidence type="ECO:0000259" key="1">
    <source>
        <dbReference type="Pfam" id="PF07659"/>
    </source>
</evidence>
<keyword evidence="3" id="KW-1185">Reference proteome</keyword>
<dbReference type="AlphaFoldDB" id="A0A368N326"/>
<evidence type="ECO:0000313" key="2">
    <source>
        <dbReference type="EMBL" id="RCU43931.1"/>
    </source>
</evidence>
<feature type="domain" description="Nucleotide modification associated" evidence="1">
    <location>
        <begin position="22"/>
        <end position="82"/>
    </location>
</feature>
<dbReference type="Pfam" id="PF07659">
    <property type="entry name" value="DUF1599"/>
    <property type="match status" value="2"/>
</dbReference>
<dbReference type="EMBL" id="QPIE01000002">
    <property type="protein sequence ID" value="RCU43931.1"/>
    <property type="molecule type" value="Genomic_DNA"/>
</dbReference>
<comment type="caution">
    <text evidence="2">The sequence shown here is derived from an EMBL/GenBank/DDBJ whole genome shotgun (WGS) entry which is preliminary data.</text>
</comment>
<dbReference type="Proteomes" id="UP000252172">
    <property type="component" value="Unassembled WGS sequence"/>
</dbReference>
<proteinExistence type="predicted"/>
<accession>A0A368N326</accession>
<evidence type="ECO:0000313" key="3">
    <source>
        <dbReference type="Proteomes" id="UP000252172"/>
    </source>
</evidence>
<dbReference type="OrthoDB" id="659365at2"/>
<organism evidence="2 3">
    <name type="scientific">Chryseobacterium lacus</name>
    <dbReference type="NCBI Taxonomy" id="2058346"/>
    <lineage>
        <taxon>Bacteria</taxon>
        <taxon>Pseudomonadati</taxon>
        <taxon>Bacteroidota</taxon>
        <taxon>Flavobacteriia</taxon>
        <taxon>Flavobacteriales</taxon>
        <taxon>Weeksellaceae</taxon>
        <taxon>Chryseobacterium group</taxon>
        <taxon>Chryseobacterium</taxon>
    </lineage>
</organism>
<sequence>MTKTSVQFDKVIAECRDLFSKKMQDYGAAWRVLRPSSITDQLYIKVNRIRTLQMTDKKMVDESEHTEFIAIVNYAIIGLIQIEKGLSETLNENPSEIMKLYDHYAQESKNLMERKNHDYGEAWRDMRISSITDLIYQKVLRTKQIEDNAGSTLVSEGIDANYFDMLNYAVFCLIKFSEETEIQNLSQSVSP</sequence>
<dbReference type="RefSeq" id="WP_114302913.1">
    <property type="nucleotide sequence ID" value="NZ_QPIE01000002.1"/>
</dbReference>
<protein>
    <submittedName>
        <fullName evidence="2">DUF1599 domain-containing protein</fullName>
    </submittedName>
</protein>